<reference evidence="2 3" key="1">
    <citation type="submission" date="2024-07" db="EMBL/GenBank/DDBJ databases">
        <title>Section-level genome sequencing and comparative genomics of Aspergillus sections Usti and Cavernicolus.</title>
        <authorList>
            <consortium name="Lawrence Berkeley National Laboratory"/>
            <person name="Nybo J.L."/>
            <person name="Vesth T.C."/>
            <person name="Theobald S."/>
            <person name="Frisvad J.C."/>
            <person name="Larsen T.O."/>
            <person name="Kjaerboelling I."/>
            <person name="Rothschild-Mancinelli K."/>
            <person name="Lyhne E.K."/>
            <person name="Kogle M.E."/>
            <person name="Barry K."/>
            <person name="Clum A."/>
            <person name="Na H."/>
            <person name="Ledsgaard L."/>
            <person name="Lin J."/>
            <person name="Lipzen A."/>
            <person name="Kuo A."/>
            <person name="Riley R."/>
            <person name="Mondo S."/>
            <person name="LaButti K."/>
            <person name="Haridas S."/>
            <person name="Pangalinan J."/>
            <person name="Salamov A.A."/>
            <person name="Simmons B.A."/>
            <person name="Magnuson J.K."/>
            <person name="Chen J."/>
            <person name="Drula E."/>
            <person name="Henrissat B."/>
            <person name="Wiebenga A."/>
            <person name="Lubbers R.J."/>
            <person name="Gomes A.C."/>
            <person name="Macurrencykelacurrency M.R."/>
            <person name="Stajich J."/>
            <person name="Grigoriev I.V."/>
            <person name="Mortensen U.H."/>
            <person name="De vries R.P."/>
            <person name="Baker S.E."/>
            <person name="Andersen M.R."/>
        </authorList>
    </citation>
    <scope>NUCLEOTIDE SEQUENCE [LARGE SCALE GENOMIC DNA]</scope>
    <source>
        <strain evidence="2 3">CBS 756.74</strain>
    </source>
</reference>
<dbReference type="RefSeq" id="XP_070900234.1">
    <property type="nucleotide sequence ID" value="XM_071039839.1"/>
</dbReference>
<proteinExistence type="predicted"/>
<feature type="region of interest" description="Disordered" evidence="1">
    <location>
        <begin position="28"/>
        <end position="68"/>
    </location>
</feature>
<dbReference type="GeneID" id="98155003"/>
<dbReference type="Pfam" id="PF11951">
    <property type="entry name" value="Fungal_trans_2"/>
    <property type="match status" value="1"/>
</dbReference>
<accession>A0ABR4KIY0</accession>
<name>A0ABR4KIY0_9EURO</name>
<evidence type="ECO:0000313" key="3">
    <source>
        <dbReference type="Proteomes" id="UP001610444"/>
    </source>
</evidence>
<gene>
    <name evidence="2" type="ORF">BJX68DRAFT_235104</name>
</gene>
<sequence>MGGGSPLLSPNALKVVSNYPTQIVAVIKEDADDDEADPEFAAVPDEDQPRPETSPAACAPHASVQPPTISAGHSKQILLHALLQPALQWYSTTQTYCRRISAQDKHHRQRFTPEAEYQVILAYRELESELWRLWSERPKIMLLATDELTKTVSPDVATRLHEVFSVHLASFWILFVYLHRVCWWNLPHSATVKRALEEVWLHLQGAYGELPAGGDKKRIVHPTLMWPVFLFGLECTQPDRREWAIDQLVALGQAKPALKLGEDEDDETLPPFRISSGATRNATRAAALLKEVVKQQDTSAARVDDRDLSMKIFGCYFCLI</sequence>
<comment type="caution">
    <text evidence="2">The sequence shown here is derived from an EMBL/GenBank/DDBJ whole genome shotgun (WGS) entry which is preliminary data.</text>
</comment>
<evidence type="ECO:0000313" key="2">
    <source>
        <dbReference type="EMBL" id="KAL2852231.1"/>
    </source>
</evidence>
<dbReference type="Proteomes" id="UP001610444">
    <property type="component" value="Unassembled WGS sequence"/>
</dbReference>
<protein>
    <submittedName>
        <fullName evidence="2">Uncharacterized protein</fullName>
    </submittedName>
</protein>
<keyword evidence="3" id="KW-1185">Reference proteome</keyword>
<dbReference type="InterPro" id="IPR021858">
    <property type="entry name" value="Fun_TF"/>
</dbReference>
<organism evidence="2 3">
    <name type="scientific">Aspergillus pseudodeflectus</name>
    <dbReference type="NCBI Taxonomy" id="176178"/>
    <lineage>
        <taxon>Eukaryota</taxon>
        <taxon>Fungi</taxon>
        <taxon>Dikarya</taxon>
        <taxon>Ascomycota</taxon>
        <taxon>Pezizomycotina</taxon>
        <taxon>Eurotiomycetes</taxon>
        <taxon>Eurotiomycetidae</taxon>
        <taxon>Eurotiales</taxon>
        <taxon>Aspergillaceae</taxon>
        <taxon>Aspergillus</taxon>
        <taxon>Aspergillus subgen. Nidulantes</taxon>
    </lineage>
</organism>
<dbReference type="EMBL" id="JBFXLR010000016">
    <property type="protein sequence ID" value="KAL2852231.1"/>
    <property type="molecule type" value="Genomic_DNA"/>
</dbReference>
<evidence type="ECO:0000256" key="1">
    <source>
        <dbReference type="SAM" id="MobiDB-lite"/>
    </source>
</evidence>